<keyword evidence="2" id="KW-1185">Reference proteome</keyword>
<feature type="non-terminal residue" evidence="1">
    <location>
        <position position="1"/>
    </location>
</feature>
<dbReference type="Proteomes" id="UP000663828">
    <property type="component" value="Unassembled WGS sequence"/>
</dbReference>
<comment type="caution">
    <text evidence="1">The sequence shown here is derived from an EMBL/GenBank/DDBJ whole genome shotgun (WGS) entry which is preliminary data.</text>
</comment>
<evidence type="ECO:0000313" key="2">
    <source>
        <dbReference type="Proteomes" id="UP000663828"/>
    </source>
</evidence>
<dbReference type="EMBL" id="CAJNOR010009295">
    <property type="protein sequence ID" value="CAF1643200.1"/>
    <property type="molecule type" value="Genomic_DNA"/>
</dbReference>
<organism evidence="1 2">
    <name type="scientific">Adineta ricciae</name>
    <name type="common">Rotifer</name>
    <dbReference type="NCBI Taxonomy" id="249248"/>
    <lineage>
        <taxon>Eukaryota</taxon>
        <taxon>Metazoa</taxon>
        <taxon>Spiralia</taxon>
        <taxon>Gnathifera</taxon>
        <taxon>Rotifera</taxon>
        <taxon>Eurotatoria</taxon>
        <taxon>Bdelloidea</taxon>
        <taxon>Adinetida</taxon>
        <taxon>Adinetidae</taxon>
        <taxon>Adineta</taxon>
    </lineage>
</organism>
<gene>
    <name evidence="1" type="ORF">XAT740_LOCUS53677</name>
</gene>
<dbReference type="AlphaFoldDB" id="A0A816DTM4"/>
<protein>
    <submittedName>
        <fullName evidence="1">Uncharacterized protein</fullName>
    </submittedName>
</protein>
<accession>A0A816DTM4</accession>
<evidence type="ECO:0000313" key="1">
    <source>
        <dbReference type="EMBL" id="CAF1643200.1"/>
    </source>
</evidence>
<reference evidence="1" key="1">
    <citation type="submission" date="2021-02" db="EMBL/GenBank/DDBJ databases">
        <authorList>
            <person name="Nowell W R."/>
        </authorList>
    </citation>
    <scope>NUCLEOTIDE SEQUENCE</scope>
</reference>
<name>A0A816DTM4_ADIRI</name>
<sequence length="67" mass="7488">GNSGILEASINNQQFIQIQTPKTVNTTVFQATPLIQFNFNQTSVPSLAVLRLKIIENGYSIRSFDIF</sequence>
<proteinExistence type="predicted"/>